<dbReference type="EMBL" id="CAJHUC010000470">
    <property type="protein sequence ID" value="CAD7696376.1"/>
    <property type="molecule type" value="Genomic_DNA"/>
</dbReference>
<comment type="caution">
    <text evidence="2">The sequence shown here is derived from an EMBL/GenBank/DDBJ whole genome shotgun (WGS) entry which is preliminary data.</text>
</comment>
<dbReference type="Proteomes" id="UP000708148">
    <property type="component" value="Unassembled WGS sequence"/>
</dbReference>
<dbReference type="InterPro" id="IPR009769">
    <property type="entry name" value="EDR2_C"/>
</dbReference>
<name>A0A8S1IN78_9CHLO</name>
<evidence type="ECO:0000313" key="3">
    <source>
        <dbReference type="Proteomes" id="UP000708148"/>
    </source>
</evidence>
<keyword evidence="3" id="KW-1185">Reference proteome</keyword>
<organism evidence="2 3">
    <name type="scientific">Ostreobium quekettii</name>
    <dbReference type="NCBI Taxonomy" id="121088"/>
    <lineage>
        <taxon>Eukaryota</taxon>
        <taxon>Viridiplantae</taxon>
        <taxon>Chlorophyta</taxon>
        <taxon>core chlorophytes</taxon>
        <taxon>Ulvophyceae</taxon>
        <taxon>TCBD clade</taxon>
        <taxon>Bryopsidales</taxon>
        <taxon>Ostreobineae</taxon>
        <taxon>Ostreobiaceae</taxon>
        <taxon>Ostreobium</taxon>
    </lineage>
</organism>
<proteinExistence type="predicted"/>
<dbReference type="OrthoDB" id="9970435at2759"/>
<protein>
    <recommendedName>
        <fullName evidence="1">Protein ENHANCED DISEASE RESISTANCE 2 C-terminal domain-containing protein</fullName>
    </recommendedName>
</protein>
<dbReference type="PANTHER" id="PTHR31558">
    <property type="entry name" value="CW14 PROTEIN"/>
    <property type="match status" value="1"/>
</dbReference>
<dbReference type="Pfam" id="PF07059">
    <property type="entry name" value="EDR2_C"/>
    <property type="match status" value="1"/>
</dbReference>
<sequence>MPITEEACSDGSKAPEFSEVVSVEHDGDSASTSSVVDDAVPQSPCLSGCLSLIRGSSLGASHRGALSHRRCYAAKPIAGASLKHLDPLEDPSTASEVWEPGDPGQYCVRSRQYMKTKVKDVCDGSFYELAAADLFSFDSKEHHIARQLRLLADPYKRSDDEMASILEFGIPLLLIINIQLPTYPASLFGGTDGPGHSLVYHFVLREGFHPLTECNTAAVGLLHRLVHNGREETGDMARSRLKLIPRVVNLEEWTANAPLSKTEAHLVHNYNMKPLLTRPQHSFHHGPSYLEVDLDVHAYGYLARRAFASFTPRLAGLVFENALLIQGNSEEELPEMLLGVARLHRIDFTRARPFSEAVAEAARGSAGGEEDGTVDSRS</sequence>
<feature type="domain" description="Protein ENHANCED DISEASE RESISTANCE 2 C-terminal" evidence="1">
    <location>
        <begin position="98"/>
        <end position="347"/>
    </location>
</feature>
<dbReference type="AlphaFoldDB" id="A0A8S1IN78"/>
<dbReference type="PANTHER" id="PTHR31558:SF3">
    <property type="entry name" value="CW14 PROTEIN"/>
    <property type="match status" value="1"/>
</dbReference>
<evidence type="ECO:0000313" key="2">
    <source>
        <dbReference type="EMBL" id="CAD7696376.1"/>
    </source>
</evidence>
<accession>A0A8S1IN78</accession>
<evidence type="ECO:0000259" key="1">
    <source>
        <dbReference type="Pfam" id="PF07059"/>
    </source>
</evidence>
<reference evidence="2" key="1">
    <citation type="submission" date="2020-12" db="EMBL/GenBank/DDBJ databases">
        <authorList>
            <person name="Iha C."/>
        </authorList>
    </citation>
    <scope>NUCLEOTIDE SEQUENCE</scope>
</reference>
<gene>
    <name evidence="2" type="ORF">OSTQU699_LOCUS1737</name>
</gene>